<evidence type="ECO:0000256" key="1">
    <source>
        <dbReference type="SAM" id="Coils"/>
    </source>
</evidence>
<keyword evidence="3" id="KW-0547">Nucleotide-binding</keyword>
<evidence type="ECO:0000313" key="4">
    <source>
        <dbReference type="Proteomes" id="UP000636479"/>
    </source>
</evidence>
<name>A0A8H6RYR2_9AGAR</name>
<feature type="coiled-coil region" evidence="1">
    <location>
        <begin position="41"/>
        <end position="98"/>
    </location>
</feature>
<dbReference type="GO" id="GO:0005524">
    <property type="term" value="F:ATP binding"/>
    <property type="evidence" value="ECO:0007669"/>
    <property type="project" value="UniProtKB-KW"/>
</dbReference>
<dbReference type="AlphaFoldDB" id="A0A8H6RYR2"/>
<evidence type="ECO:0000256" key="2">
    <source>
        <dbReference type="SAM" id="MobiDB-lite"/>
    </source>
</evidence>
<feature type="compositionally biased region" description="Polar residues" evidence="2">
    <location>
        <begin position="1"/>
        <end position="27"/>
    </location>
</feature>
<gene>
    <name evidence="3" type="ORF">MIND_01402000</name>
</gene>
<accession>A0A8H6RYR2</accession>
<organism evidence="3 4">
    <name type="scientific">Mycena indigotica</name>
    <dbReference type="NCBI Taxonomy" id="2126181"/>
    <lineage>
        <taxon>Eukaryota</taxon>
        <taxon>Fungi</taxon>
        <taxon>Dikarya</taxon>
        <taxon>Basidiomycota</taxon>
        <taxon>Agaricomycotina</taxon>
        <taxon>Agaricomycetes</taxon>
        <taxon>Agaricomycetidae</taxon>
        <taxon>Agaricales</taxon>
        <taxon>Marasmiineae</taxon>
        <taxon>Mycenaceae</taxon>
        <taxon>Mycena</taxon>
    </lineage>
</organism>
<feature type="region of interest" description="Disordered" evidence="2">
    <location>
        <begin position="1"/>
        <end position="32"/>
    </location>
</feature>
<dbReference type="GeneID" id="59352939"/>
<feature type="coiled-coil region" evidence="1">
    <location>
        <begin position="151"/>
        <end position="178"/>
    </location>
</feature>
<dbReference type="OrthoDB" id="3235759at2759"/>
<evidence type="ECO:0000313" key="3">
    <source>
        <dbReference type="EMBL" id="KAF7289393.1"/>
    </source>
</evidence>
<protein>
    <submittedName>
        <fullName evidence="3">ATP-binding cassette transporter</fullName>
    </submittedName>
</protein>
<dbReference type="RefSeq" id="XP_037213424.1">
    <property type="nucleotide sequence ID" value="XM_037370423.1"/>
</dbReference>
<proteinExistence type="predicted"/>
<reference evidence="3" key="1">
    <citation type="submission" date="2020-05" db="EMBL/GenBank/DDBJ databases">
        <title>Mycena genomes resolve the evolution of fungal bioluminescence.</title>
        <authorList>
            <person name="Tsai I.J."/>
        </authorList>
    </citation>
    <scope>NUCLEOTIDE SEQUENCE</scope>
    <source>
        <strain evidence="3">171206Taipei</strain>
    </source>
</reference>
<dbReference type="EMBL" id="JACAZF010000017">
    <property type="protein sequence ID" value="KAF7289393.1"/>
    <property type="molecule type" value="Genomic_DNA"/>
</dbReference>
<sequence>MESVSPSPSTVNSDTTLPLASSASSDGLATPVGVPAAQGLIREMKNRLVELDETLGDLHAQTLEAAAFGGEPQIARDIENLRAQLQEQDQRQREGIQEIELILGKVLNTEVIEHMKSGAEADIARQVDALVAAQVAELLKLHMPEELQVEVARQEEWLEEIQRDLRNSENRRANAMLRDGESAPLQPIYKMDGTVADKFPSTLKELFEMDVSTSQELMREYELSECSASRERNLNRLMQFFNVKYQLAGAVGS</sequence>
<comment type="caution">
    <text evidence="3">The sequence shown here is derived from an EMBL/GenBank/DDBJ whole genome shotgun (WGS) entry which is preliminary data.</text>
</comment>
<keyword evidence="3" id="KW-0067">ATP-binding</keyword>
<dbReference type="Proteomes" id="UP000636479">
    <property type="component" value="Unassembled WGS sequence"/>
</dbReference>
<keyword evidence="4" id="KW-1185">Reference proteome</keyword>
<keyword evidence="1" id="KW-0175">Coiled coil</keyword>